<gene>
    <name evidence="1" type="ORF">HNY73_005801</name>
</gene>
<proteinExistence type="predicted"/>
<keyword evidence="2" id="KW-1185">Reference proteome</keyword>
<sequence length="224" mass="25940">MYMVQKGKMQENGRGLKSKEESEILGYQNERKQLYVLCNCTFYAIALLHQDLENRHSVSLQYIKETSYSEDEFLNWKMRIEKGTKSSFVLRRGSDRKGAVALYWIKGSSRKWNSFAQNHVNKIQELTNQDSWYYCPTKTNPVDLLTFGVTVASLMNSDKCLLCEMKEVYAVYLDWNLNSCFGSPSAMLQCHCCDSTSAKQLTDGCSEAYKLNKKIWKNTVWSIM</sequence>
<reference evidence="1" key="2">
    <citation type="submission" date="2020-06" db="EMBL/GenBank/DDBJ databases">
        <authorList>
            <person name="Sheffer M."/>
        </authorList>
    </citation>
    <scope>NUCLEOTIDE SEQUENCE</scope>
</reference>
<name>A0A8T0FIM9_ARGBR</name>
<comment type="caution">
    <text evidence="1">The sequence shown here is derived from an EMBL/GenBank/DDBJ whole genome shotgun (WGS) entry which is preliminary data.</text>
</comment>
<evidence type="ECO:0000313" key="1">
    <source>
        <dbReference type="EMBL" id="KAF8790841.1"/>
    </source>
</evidence>
<protein>
    <submittedName>
        <fullName evidence="1">Uncharacterized protein</fullName>
    </submittedName>
</protein>
<dbReference type="EMBL" id="JABXBU010000011">
    <property type="protein sequence ID" value="KAF8790841.1"/>
    <property type="molecule type" value="Genomic_DNA"/>
</dbReference>
<dbReference type="Proteomes" id="UP000807504">
    <property type="component" value="Unassembled WGS sequence"/>
</dbReference>
<evidence type="ECO:0000313" key="2">
    <source>
        <dbReference type="Proteomes" id="UP000807504"/>
    </source>
</evidence>
<accession>A0A8T0FIM9</accession>
<dbReference type="AlphaFoldDB" id="A0A8T0FIM9"/>
<organism evidence="1 2">
    <name type="scientific">Argiope bruennichi</name>
    <name type="common">Wasp spider</name>
    <name type="synonym">Aranea bruennichi</name>
    <dbReference type="NCBI Taxonomy" id="94029"/>
    <lineage>
        <taxon>Eukaryota</taxon>
        <taxon>Metazoa</taxon>
        <taxon>Ecdysozoa</taxon>
        <taxon>Arthropoda</taxon>
        <taxon>Chelicerata</taxon>
        <taxon>Arachnida</taxon>
        <taxon>Araneae</taxon>
        <taxon>Araneomorphae</taxon>
        <taxon>Entelegynae</taxon>
        <taxon>Araneoidea</taxon>
        <taxon>Araneidae</taxon>
        <taxon>Argiope</taxon>
    </lineage>
</organism>
<reference evidence="1" key="1">
    <citation type="journal article" date="2020" name="bioRxiv">
        <title>Chromosome-level reference genome of the European wasp spider Argiope bruennichi: a resource for studies on range expansion and evolutionary adaptation.</title>
        <authorList>
            <person name="Sheffer M.M."/>
            <person name="Hoppe A."/>
            <person name="Krehenwinkel H."/>
            <person name="Uhl G."/>
            <person name="Kuss A.W."/>
            <person name="Jensen L."/>
            <person name="Jensen C."/>
            <person name="Gillespie R.G."/>
            <person name="Hoff K.J."/>
            <person name="Prost S."/>
        </authorList>
    </citation>
    <scope>NUCLEOTIDE SEQUENCE</scope>
</reference>